<keyword evidence="2" id="KW-0472">Membrane</keyword>
<evidence type="ECO:0000313" key="3">
    <source>
        <dbReference type="Proteomes" id="UP000887563"/>
    </source>
</evidence>
<evidence type="ECO:0000256" key="2">
    <source>
        <dbReference type="SAM" id="Phobius"/>
    </source>
</evidence>
<proteinExistence type="predicted"/>
<accession>A0A914MRX7</accession>
<keyword evidence="3" id="KW-1185">Reference proteome</keyword>
<keyword evidence="2" id="KW-0812">Transmembrane</keyword>
<evidence type="ECO:0000313" key="4">
    <source>
        <dbReference type="WBParaSite" id="Minc3s02287g29275"/>
    </source>
</evidence>
<protein>
    <submittedName>
        <fullName evidence="4">Dystroglycan</fullName>
    </submittedName>
</protein>
<organism evidence="3 4">
    <name type="scientific">Meloidogyne incognita</name>
    <name type="common">Southern root-knot nematode worm</name>
    <name type="synonym">Oxyuris incognita</name>
    <dbReference type="NCBI Taxonomy" id="6306"/>
    <lineage>
        <taxon>Eukaryota</taxon>
        <taxon>Metazoa</taxon>
        <taxon>Ecdysozoa</taxon>
        <taxon>Nematoda</taxon>
        <taxon>Chromadorea</taxon>
        <taxon>Rhabditida</taxon>
        <taxon>Tylenchina</taxon>
        <taxon>Tylenchomorpha</taxon>
        <taxon>Tylenchoidea</taxon>
        <taxon>Meloidogynidae</taxon>
        <taxon>Meloidogyninae</taxon>
        <taxon>Meloidogyne</taxon>
        <taxon>Meloidogyne incognita group</taxon>
    </lineage>
</organism>
<keyword evidence="2" id="KW-1133">Transmembrane helix</keyword>
<name>A0A914MRX7_MELIC</name>
<dbReference type="WBParaSite" id="Minc3s02287g29275">
    <property type="protein sequence ID" value="Minc3s02287g29275"/>
    <property type="gene ID" value="Minc3s02287g29275"/>
</dbReference>
<feature type="transmembrane region" description="Helical" evidence="2">
    <location>
        <begin position="148"/>
        <end position="166"/>
    </location>
</feature>
<reference evidence="4" key="1">
    <citation type="submission" date="2022-11" db="UniProtKB">
        <authorList>
            <consortium name="WormBaseParasite"/>
        </authorList>
    </citation>
    <scope>IDENTIFICATION</scope>
</reference>
<dbReference type="Proteomes" id="UP000887563">
    <property type="component" value="Unplaced"/>
</dbReference>
<evidence type="ECO:0000256" key="1">
    <source>
        <dbReference type="SAM" id="MobiDB-lite"/>
    </source>
</evidence>
<feature type="compositionally biased region" description="Polar residues" evidence="1">
    <location>
        <begin position="442"/>
        <end position="464"/>
    </location>
</feature>
<dbReference type="AlphaFoldDB" id="A0A914MRX7"/>
<feature type="region of interest" description="Disordered" evidence="1">
    <location>
        <begin position="439"/>
        <end position="464"/>
    </location>
</feature>
<feature type="transmembrane region" description="Helical" evidence="2">
    <location>
        <begin position="404"/>
        <end position="428"/>
    </location>
</feature>
<sequence>MVTTNQSTTTNNNISFCLTNSDFSPSSSFNFPSKTEKEPLVYNQMNNLRQKRRERFYVEKIRDIRNRCIYSTNNVKTPSYSLEQPLQVFSSFSKISVGQNQKMASEEENNEYTNTLTSSISSPHLPFFVLNPLINTQNIIKHLLINKLFLLSFIFFISSLILPGSATPINIDSQQQPIILPVGSIFILEDNLANELSPRQQLPLWMRADLSNGKKRFFGIPQIRDVGKYQLMFLDGRKSLSLEVSELQPSPCPAGIAPVWLEVLDPREYQRLSMEEQLKLADSILATFHKADVTFVHRENFRIFPYIYLEHYRTVTEEIYSAPVIPNTSLTALVLNISCGELSEQASEVISVVADNEKGLVFRVVEGTLIKQKVEQKVETTEKVEENKLLKSKDKEASSSSSSFLLIIGIILFIILLLIASILAFRWFKTKQQAKRRKQFLDANSNKNGTTTRPSALNNKENSTKNIAVTALSPDSMKTLTTPMLEGNENCSNDETKIINGNH</sequence>